<reference evidence="1 2" key="1">
    <citation type="submission" date="2017-07" db="EMBL/GenBank/DDBJ databases">
        <authorList>
            <person name="Sun Z.S."/>
            <person name="Albrecht U."/>
            <person name="Echele G."/>
            <person name="Lee C.C."/>
        </authorList>
    </citation>
    <scope>NUCLEOTIDE SEQUENCE [LARGE SCALE GENOMIC DNA]</scope>
    <source>
        <strain evidence="2">type strain: KCTC 22618</strain>
    </source>
</reference>
<dbReference type="OrthoDB" id="1400405at2"/>
<evidence type="ECO:0000313" key="2">
    <source>
        <dbReference type="Proteomes" id="UP000215214"/>
    </source>
</evidence>
<name>A0A238U6X6_9FLAO</name>
<accession>A0A238U6X6</accession>
<dbReference type="Proteomes" id="UP000215214">
    <property type="component" value="Chromosome TJEJU"/>
</dbReference>
<proteinExistence type="predicted"/>
<dbReference type="AlphaFoldDB" id="A0A238U6X6"/>
<dbReference type="InterPro" id="IPR012334">
    <property type="entry name" value="Pectin_lyas_fold"/>
</dbReference>
<dbReference type="KEGG" id="tje:TJEJU_1060"/>
<sequence>MKLRFYNIIILLISLSCSKDEVINVDQGDEDNNVPDEIVNTTPCNFTLKNVAPNTKLTINCVLDLKGETVNLPSGVELVFDKGQIINGVVNFESNGSIDGDLLNLSLSITGDAKLSNENFNFFGDRWEMKEGTVTNEVALENRKNLQKAIDLTSALGATKFSVEKIDVYFKITPIDETQPYGNTIEHTILLPSNFHLSLHEETVFRVQPNAFPWYSLMTIDKKENVKISGGNFIGDRYEHDYVPFFDRHGLKRSTHEWGVLLLVRGSENINIDNITLKSSIADGLITGSEGHRIYPETVWNKKVSLTNSIVSDNRRNNISITDGEDILIEGNEILDAGIGETLKDNDGNTIYSSAGVAPRFGLDVEPFVGYDDFSFESRKTYEWVENVIIRNNIFKGNEAGSIIVYTGDNVLIDGNFSDHVIAQNNTSGSKIINNTLEARDDVRGRIGISTSDYRKFIDFDGGTLKQYATGNDVKNNTIRNFFGGYNIRGNNAEVSGNTVEGATVCLLINKAENIKVHDNTYTSGAIASKAIRLTDYANNIEIYNEKFTLSNGFYLESIDFNMPNDDFHLNVDNFKVTIRESEFNSFRGPTIKNSRGVEILKNKIYSTTLLKNVTDIKFNNNTSEVINLTYHGISLENTSNSEIKNNHFTVKKNVFEGIFQVDSSVNTNNIIVNNTVEFKEL</sequence>
<dbReference type="SUPFAM" id="SSF51126">
    <property type="entry name" value="Pectin lyase-like"/>
    <property type="match status" value="2"/>
</dbReference>
<dbReference type="Gene3D" id="2.160.20.10">
    <property type="entry name" value="Single-stranded right-handed beta-helix, Pectin lyase-like"/>
    <property type="match status" value="1"/>
</dbReference>
<keyword evidence="1" id="KW-0449">Lipoprotein</keyword>
<organism evidence="1 2">
    <name type="scientific">Tenacibaculum jejuense</name>
    <dbReference type="NCBI Taxonomy" id="584609"/>
    <lineage>
        <taxon>Bacteria</taxon>
        <taxon>Pseudomonadati</taxon>
        <taxon>Bacteroidota</taxon>
        <taxon>Flavobacteriia</taxon>
        <taxon>Flavobacteriales</taxon>
        <taxon>Flavobacteriaceae</taxon>
        <taxon>Tenacibaculum</taxon>
    </lineage>
</organism>
<dbReference type="InterPro" id="IPR006626">
    <property type="entry name" value="PbH1"/>
</dbReference>
<dbReference type="InterPro" id="IPR011050">
    <property type="entry name" value="Pectin_lyase_fold/virulence"/>
</dbReference>
<dbReference type="SMART" id="SM00710">
    <property type="entry name" value="PbH1"/>
    <property type="match status" value="8"/>
</dbReference>
<keyword evidence="2" id="KW-1185">Reference proteome</keyword>
<gene>
    <name evidence="1" type="ORF">TJEJU_1060</name>
</gene>
<dbReference type="RefSeq" id="WP_157730110.1">
    <property type="nucleotide sequence ID" value="NZ_LT899436.1"/>
</dbReference>
<evidence type="ECO:0000313" key="1">
    <source>
        <dbReference type="EMBL" id="SNR14815.1"/>
    </source>
</evidence>
<dbReference type="PROSITE" id="PS51257">
    <property type="entry name" value="PROKAR_LIPOPROTEIN"/>
    <property type="match status" value="1"/>
</dbReference>
<protein>
    <submittedName>
        <fullName evidence="1">Probable lipoprotein</fullName>
    </submittedName>
</protein>
<dbReference type="EMBL" id="LT899436">
    <property type="protein sequence ID" value="SNR14815.1"/>
    <property type="molecule type" value="Genomic_DNA"/>
</dbReference>